<sequence>MNDLRSRDNSRISLVHNECSADRDPLENDPIFTETSPNEHIVVSRFINYTFVLCGISTLFGWNALITAFPFFEQVFKGEQFEKSFRNTFSLVYTFVGLVTFGISLSTQNRVITAYITSNDSEPEIPSRTRTKLSPGLKLRTLVCFLITACILAMTTIMFIKMIKQQLFIDLIDLKSIENSIPQSGSVNDDTPDPDSPIPKQLFNGKSAEIWATIVSVKHYSHAILMCFIATLCIFPSLTSLVVSVGGRLGIKNLVEWHFVMFNFGDYIGRHLAQFVFIISNWMFCTVSYISKAFSSRNRTRVLGVERDYVYVWFMVIFSYLRWLFLPYFTSSNLSCKPSSLSNVTKRMFNQSLQNGILGESKLLPPSTDVIGTPGYSSSSDIWFLILTLIFGISGGFIASCIMIAGPKNSINPPLAGSILGFFILTGLAIGSCFSFLVTYLAC</sequence>
<evidence type="ECO:0000256" key="5">
    <source>
        <dbReference type="ARBA" id="ARBA00022989"/>
    </source>
</evidence>
<feature type="transmembrane region" description="Helical" evidence="7">
    <location>
        <begin position="139"/>
        <end position="160"/>
    </location>
</feature>
<comment type="caution">
    <text evidence="8">The sequence shown here is derived from an EMBL/GenBank/DDBJ whole genome shotgun (WGS) entry which is preliminary data.</text>
</comment>
<comment type="subcellular location">
    <subcellularLocation>
        <location evidence="1">Membrane</location>
        <topology evidence="1">Multi-pass membrane protein</topology>
    </subcellularLocation>
</comment>
<dbReference type="Proteomes" id="UP000187455">
    <property type="component" value="Unassembled WGS sequence"/>
</dbReference>
<dbReference type="GO" id="GO:0005337">
    <property type="term" value="F:nucleoside transmembrane transporter activity"/>
    <property type="evidence" value="ECO:0007669"/>
    <property type="project" value="InterPro"/>
</dbReference>
<feature type="transmembrane region" description="Helical" evidence="7">
    <location>
        <begin position="310"/>
        <end position="329"/>
    </location>
</feature>
<keyword evidence="3" id="KW-0813">Transport</keyword>
<keyword evidence="6 7" id="KW-0472">Membrane</keyword>
<keyword evidence="9" id="KW-1185">Reference proteome</keyword>
<dbReference type="PANTHER" id="PTHR10332:SF10">
    <property type="entry name" value="EQUILIBRATIVE NUCLEOSIDE TRANSPORTER 4"/>
    <property type="match status" value="1"/>
</dbReference>
<evidence type="ECO:0000313" key="8">
    <source>
        <dbReference type="EMBL" id="OLY84063.1"/>
    </source>
</evidence>
<dbReference type="OrthoDB" id="46396at2759"/>
<evidence type="ECO:0000256" key="6">
    <source>
        <dbReference type="ARBA" id="ARBA00023136"/>
    </source>
</evidence>
<feature type="transmembrane region" description="Helical" evidence="7">
    <location>
        <begin position="46"/>
        <end position="72"/>
    </location>
</feature>
<dbReference type="Pfam" id="PF01733">
    <property type="entry name" value="Nucleoside_tran"/>
    <property type="match status" value="1"/>
</dbReference>
<evidence type="ECO:0000256" key="7">
    <source>
        <dbReference type="SAM" id="Phobius"/>
    </source>
</evidence>
<feature type="transmembrane region" description="Helical" evidence="7">
    <location>
        <begin position="84"/>
        <end position="105"/>
    </location>
</feature>
<organism evidence="8 9">
    <name type="scientific">Smittium mucronatum</name>
    <dbReference type="NCBI Taxonomy" id="133383"/>
    <lineage>
        <taxon>Eukaryota</taxon>
        <taxon>Fungi</taxon>
        <taxon>Fungi incertae sedis</taxon>
        <taxon>Zoopagomycota</taxon>
        <taxon>Kickxellomycotina</taxon>
        <taxon>Harpellomycetes</taxon>
        <taxon>Harpellales</taxon>
        <taxon>Legeriomycetaceae</taxon>
        <taxon>Smittium</taxon>
    </lineage>
</organism>
<feature type="transmembrane region" description="Helical" evidence="7">
    <location>
        <begin position="271"/>
        <end position="290"/>
    </location>
</feature>
<evidence type="ECO:0000256" key="3">
    <source>
        <dbReference type="ARBA" id="ARBA00022448"/>
    </source>
</evidence>
<feature type="transmembrane region" description="Helical" evidence="7">
    <location>
        <begin position="382"/>
        <end position="406"/>
    </location>
</feature>
<accession>A0A1R0H4M5</accession>
<comment type="similarity">
    <text evidence="2">Belongs to the SLC29A/ENT transporter (TC 2.A.57) family.</text>
</comment>
<reference evidence="8 9" key="1">
    <citation type="journal article" date="2016" name="Mol. Biol. Evol.">
        <title>Genome-Wide Survey of Gut Fungi (Harpellales) Reveals the First Horizontally Transferred Ubiquitin Gene from a Mosquito Host.</title>
        <authorList>
            <person name="Wang Y."/>
            <person name="White M.M."/>
            <person name="Kvist S."/>
            <person name="Moncalvo J.M."/>
        </authorList>
    </citation>
    <scope>NUCLEOTIDE SEQUENCE [LARGE SCALE GENOMIC DNA]</scope>
    <source>
        <strain evidence="8 9">ALG-7-W6</strain>
    </source>
</reference>
<evidence type="ECO:0000256" key="4">
    <source>
        <dbReference type="ARBA" id="ARBA00022692"/>
    </source>
</evidence>
<evidence type="ECO:0000256" key="1">
    <source>
        <dbReference type="ARBA" id="ARBA00004141"/>
    </source>
</evidence>
<name>A0A1R0H4M5_9FUNG</name>
<evidence type="ECO:0000256" key="2">
    <source>
        <dbReference type="ARBA" id="ARBA00007965"/>
    </source>
</evidence>
<dbReference type="PANTHER" id="PTHR10332">
    <property type="entry name" value="EQUILIBRATIVE NUCLEOSIDE TRANSPORTER"/>
    <property type="match status" value="1"/>
</dbReference>
<dbReference type="InterPro" id="IPR002259">
    <property type="entry name" value="Eqnu_transpt"/>
</dbReference>
<keyword evidence="4 7" id="KW-0812">Transmembrane</keyword>
<feature type="transmembrane region" description="Helical" evidence="7">
    <location>
        <begin position="223"/>
        <end position="251"/>
    </location>
</feature>
<dbReference type="STRING" id="133383.A0A1R0H4M5"/>
<proteinExistence type="inferred from homology"/>
<evidence type="ECO:0008006" key="10">
    <source>
        <dbReference type="Google" id="ProtNLM"/>
    </source>
</evidence>
<dbReference type="AlphaFoldDB" id="A0A1R0H4M5"/>
<feature type="transmembrane region" description="Helical" evidence="7">
    <location>
        <begin position="418"/>
        <end position="442"/>
    </location>
</feature>
<evidence type="ECO:0000313" key="9">
    <source>
        <dbReference type="Proteomes" id="UP000187455"/>
    </source>
</evidence>
<dbReference type="EMBL" id="LSSL01000635">
    <property type="protein sequence ID" value="OLY84063.1"/>
    <property type="molecule type" value="Genomic_DNA"/>
</dbReference>
<keyword evidence="5 7" id="KW-1133">Transmembrane helix</keyword>
<dbReference type="GO" id="GO:0005886">
    <property type="term" value="C:plasma membrane"/>
    <property type="evidence" value="ECO:0007669"/>
    <property type="project" value="TreeGrafter"/>
</dbReference>
<protein>
    <recommendedName>
        <fullName evidence="10">Equilibrative nucleoside transporter 1</fullName>
    </recommendedName>
</protein>
<gene>
    <name evidence="8" type="ORF">AYI68_g1781</name>
</gene>